<keyword evidence="1" id="KW-0472">Membrane</keyword>
<evidence type="ECO:0000313" key="3">
    <source>
        <dbReference type="Proteomes" id="UP000188320"/>
    </source>
</evidence>
<organism evidence="2 3">
    <name type="scientific">Zancudomyces culisetae</name>
    <name type="common">Gut fungus</name>
    <name type="synonym">Smittium culisetae</name>
    <dbReference type="NCBI Taxonomy" id="1213189"/>
    <lineage>
        <taxon>Eukaryota</taxon>
        <taxon>Fungi</taxon>
        <taxon>Fungi incertae sedis</taxon>
        <taxon>Zoopagomycota</taxon>
        <taxon>Kickxellomycotina</taxon>
        <taxon>Harpellomycetes</taxon>
        <taxon>Harpellales</taxon>
        <taxon>Legeriomycetaceae</taxon>
        <taxon>Zancudomyces</taxon>
    </lineage>
</organism>
<dbReference type="AlphaFoldDB" id="A0A1R1PLB8"/>
<keyword evidence="3" id="KW-1185">Reference proteome</keyword>
<evidence type="ECO:0000313" key="2">
    <source>
        <dbReference type="EMBL" id="OMH81737.1"/>
    </source>
</evidence>
<keyword evidence="1" id="KW-0812">Transmembrane</keyword>
<feature type="transmembrane region" description="Helical" evidence="1">
    <location>
        <begin position="12"/>
        <end position="32"/>
    </location>
</feature>
<accession>A0A1R1PLB8</accession>
<dbReference type="Proteomes" id="UP000188320">
    <property type="component" value="Unassembled WGS sequence"/>
</dbReference>
<proteinExistence type="predicted"/>
<gene>
    <name evidence="2" type="ORF">AX774_g4804</name>
</gene>
<evidence type="ECO:0008006" key="4">
    <source>
        <dbReference type="Google" id="ProtNLM"/>
    </source>
</evidence>
<dbReference type="OrthoDB" id="5540755at2759"/>
<keyword evidence="1" id="KW-1133">Transmembrane helix</keyword>
<name>A0A1R1PLB8_ZANCU</name>
<dbReference type="EMBL" id="LSSK01000835">
    <property type="protein sequence ID" value="OMH81737.1"/>
    <property type="molecule type" value="Genomic_DNA"/>
</dbReference>
<comment type="caution">
    <text evidence="2">The sequence shown here is derived from an EMBL/GenBank/DDBJ whole genome shotgun (WGS) entry which is preliminary data.</text>
</comment>
<protein>
    <recommendedName>
        <fullName evidence="4">Hexosyltransferase</fullName>
    </recommendedName>
</protein>
<reference evidence="3" key="1">
    <citation type="submission" date="2017-01" db="EMBL/GenBank/DDBJ databases">
        <authorList>
            <person name="Wang Y."/>
            <person name="White M."/>
            <person name="Kvist S."/>
            <person name="Moncalvo J.-M."/>
        </authorList>
    </citation>
    <scope>NUCLEOTIDE SEQUENCE [LARGE SCALE GENOMIC DNA]</scope>
    <source>
        <strain evidence="3">COL-18-3</strain>
    </source>
</reference>
<sequence length="293" mass="33733">MACTQLPKRLLRGLPAVALVLGVFVIIVVYMFEVRVVLVTKQYTPVISKQEKHDPPTFENPTLSDDEFASLAKVTQWKSASVIDRLPRHNTTYHQLTHEYAVLTPIGPDDDIFWTKNLYSDFNLFLVCDHDDSRAECDYRLPDNYVYKTLPKKTFDMLQIFCLGSHNYKAIFKLDFDVLLDKRYFLDVLEFMIANHQRRLYYGSALQCADSCEFYMDGPVYGLSRSLLDDYCACDVERPDSVHEDVWVAITLTECLLKSGTFNSENLTLIASNDRGVFHKKFAGKRVKLYIGS</sequence>
<evidence type="ECO:0000256" key="1">
    <source>
        <dbReference type="SAM" id="Phobius"/>
    </source>
</evidence>